<keyword evidence="1" id="KW-0812">Transmembrane</keyword>
<dbReference type="EMBL" id="GEDC01015217">
    <property type="protein sequence ID" value="JAS22081.1"/>
    <property type="molecule type" value="Transcribed_RNA"/>
</dbReference>
<feature type="transmembrane region" description="Helical" evidence="1">
    <location>
        <begin position="85"/>
        <end position="105"/>
    </location>
</feature>
<evidence type="ECO:0000313" key="2">
    <source>
        <dbReference type="EMBL" id="JAS22081.1"/>
    </source>
</evidence>
<dbReference type="AlphaFoldDB" id="A0A1B6D8T2"/>
<accession>A0A1B6D8T2</accession>
<name>A0A1B6D8T2_9HEMI</name>
<protein>
    <submittedName>
        <fullName evidence="2">Uncharacterized protein</fullName>
    </submittedName>
</protein>
<keyword evidence="1" id="KW-0472">Membrane</keyword>
<gene>
    <name evidence="2" type="ORF">g.33724</name>
</gene>
<keyword evidence="1" id="KW-1133">Transmembrane helix</keyword>
<proteinExistence type="predicted"/>
<reference evidence="2" key="1">
    <citation type="submission" date="2015-12" db="EMBL/GenBank/DDBJ databases">
        <title>De novo transcriptome assembly of four potential Pierce s Disease insect vectors from Arizona vineyards.</title>
        <authorList>
            <person name="Tassone E.E."/>
        </authorList>
    </citation>
    <scope>NUCLEOTIDE SEQUENCE</scope>
</reference>
<evidence type="ECO:0000256" key="1">
    <source>
        <dbReference type="SAM" id="Phobius"/>
    </source>
</evidence>
<organism evidence="2">
    <name type="scientific">Clastoptera arizonana</name>
    <name type="common">Arizona spittle bug</name>
    <dbReference type="NCBI Taxonomy" id="38151"/>
    <lineage>
        <taxon>Eukaryota</taxon>
        <taxon>Metazoa</taxon>
        <taxon>Ecdysozoa</taxon>
        <taxon>Arthropoda</taxon>
        <taxon>Hexapoda</taxon>
        <taxon>Insecta</taxon>
        <taxon>Pterygota</taxon>
        <taxon>Neoptera</taxon>
        <taxon>Paraneoptera</taxon>
        <taxon>Hemiptera</taxon>
        <taxon>Auchenorrhyncha</taxon>
        <taxon>Cercopoidea</taxon>
        <taxon>Clastopteridae</taxon>
        <taxon>Clastoptera</taxon>
    </lineage>
</organism>
<sequence length="111" mass="12809">MSIYKDNLRSILFDCCTLELSRSILFQSAMFWADQGLKVTYFTPKELQGIPTLLHGTSLPGPEVLKLLQFVYVCIYIYLKNMNLLTIIIGYYVITLPFVIIIILLKLGIWK</sequence>